<dbReference type="EMBL" id="JACJUU010000013">
    <property type="protein sequence ID" value="MBC2770821.1"/>
    <property type="molecule type" value="Genomic_DNA"/>
</dbReference>
<dbReference type="SUPFAM" id="SSF50249">
    <property type="entry name" value="Nucleic acid-binding proteins"/>
    <property type="match status" value="1"/>
</dbReference>
<dbReference type="PROSITE" id="PS50935">
    <property type="entry name" value="SSB"/>
    <property type="match status" value="1"/>
</dbReference>
<comment type="subunit">
    <text evidence="4">Homodimer. Interacts with PriA and DnaT. Component of the replication restart primosome. Primosome assembly occurs via a 'hand-off' mechanism. PriA binds to replication forks, subsequently PriB then DnaT bind; DnaT then displaces ssDNA to generate the helicase loading substrate.</text>
</comment>
<dbReference type="RefSeq" id="WP_185780485.1">
    <property type="nucleotide sequence ID" value="NZ_JACJUU010000013.1"/>
</dbReference>
<evidence type="ECO:0000256" key="3">
    <source>
        <dbReference type="ARBA" id="ARBA00023125"/>
    </source>
</evidence>
<name>A0A842HUE2_9BURK</name>
<dbReference type="GO" id="GO:0003697">
    <property type="term" value="F:single-stranded DNA binding"/>
    <property type="evidence" value="ECO:0007669"/>
    <property type="project" value="UniProtKB-UniRule"/>
</dbReference>
<keyword evidence="1 4" id="KW-0639">Primosome</keyword>
<accession>A0A842HUE2</accession>
<proteinExistence type="inferred from homology"/>
<evidence type="ECO:0000313" key="5">
    <source>
        <dbReference type="EMBL" id="MBC2770821.1"/>
    </source>
</evidence>
<dbReference type="PIRSF" id="PIRSF003135">
    <property type="entry name" value="Primosomal_n"/>
    <property type="match status" value="1"/>
</dbReference>
<evidence type="ECO:0000256" key="2">
    <source>
        <dbReference type="ARBA" id="ARBA00022705"/>
    </source>
</evidence>
<comment type="caution">
    <text evidence="5">The sequence shown here is derived from an EMBL/GenBank/DDBJ whole genome shotgun (WGS) entry which is preliminary data.</text>
</comment>
<keyword evidence="6" id="KW-1185">Reference proteome</keyword>
<dbReference type="HAMAP" id="MF_00720">
    <property type="entry name" value="PriB"/>
    <property type="match status" value="1"/>
</dbReference>
<evidence type="ECO:0000256" key="4">
    <source>
        <dbReference type="HAMAP-Rule" id="MF_00720"/>
    </source>
</evidence>
<dbReference type="Proteomes" id="UP000545386">
    <property type="component" value="Unassembled WGS sequence"/>
</dbReference>
<dbReference type="AlphaFoldDB" id="A0A842HUE2"/>
<protein>
    <recommendedName>
        <fullName evidence="4">Replication restart protein PriB</fullName>
    </recommendedName>
</protein>
<dbReference type="Pfam" id="PF22657">
    <property type="entry name" value="SSB_1"/>
    <property type="match status" value="1"/>
</dbReference>
<evidence type="ECO:0000256" key="1">
    <source>
        <dbReference type="ARBA" id="ARBA00022515"/>
    </source>
</evidence>
<comment type="similarity">
    <text evidence="4">Belongs to the PriB family.</text>
</comment>
<dbReference type="Gene3D" id="2.40.50.140">
    <property type="entry name" value="Nucleic acid-binding proteins"/>
    <property type="match status" value="1"/>
</dbReference>
<keyword evidence="3 4" id="KW-0238">DNA-binding</keyword>
<reference evidence="5 6" key="1">
    <citation type="submission" date="2020-08" db="EMBL/GenBank/DDBJ databases">
        <title>Paraeoetvoesia sp. YC-7-48 draft genome sequence.</title>
        <authorList>
            <person name="Yao L."/>
        </authorList>
    </citation>
    <scope>NUCLEOTIDE SEQUENCE [LARGE SCALE GENOMIC DNA]</scope>
    <source>
        <strain evidence="6">YC-7-48</strain>
    </source>
</reference>
<dbReference type="InterPro" id="IPR023646">
    <property type="entry name" value="Prisomal_replication_PriB"/>
</dbReference>
<comment type="function">
    <text evidence="4">Involved in the restart of stalled replication forks, which reloads the replicative helicase on sites other than the origin of replication; the PriA-PriB pathway is the major replication restart pathway. During primosome assembly it facilitates complex formation between PriA and DnaT on DNA; stabilizes PriA on DNA. Stimulates the DNA unwinding activity of PriA helicase.</text>
</comment>
<dbReference type="NCBIfam" id="TIGR04418">
    <property type="entry name" value="PriB_gamma"/>
    <property type="match status" value="1"/>
</dbReference>
<dbReference type="InterPro" id="IPR000424">
    <property type="entry name" value="Primosome_PriB/ssb"/>
</dbReference>
<sequence>MNQVSVTASVLEIKPLRYTPAGVPVTELTLHHESEVVEAGAARRIQFSIPAVALGDIALLVSQTPLGVELAVQGFLAPVKKGASKLVLHIQQASRVHAGGALATV</sequence>
<gene>
    <name evidence="4 5" type="primary">priB</name>
    <name evidence="5" type="ORF">GTU67_12970</name>
</gene>
<dbReference type="InterPro" id="IPR012340">
    <property type="entry name" value="NA-bd_OB-fold"/>
</dbReference>
<evidence type="ECO:0000313" key="6">
    <source>
        <dbReference type="Proteomes" id="UP000545386"/>
    </source>
</evidence>
<keyword evidence="2 4" id="KW-0235">DNA replication</keyword>
<organism evidence="5 6">
    <name type="scientific">Pusillimonas minor</name>
    <dbReference type="NCBI Taxonomy" id="2697024"/>
    <lineage>
        <taxon>Bacteria</taxon>
        <taxon>Pseudomonadati</taxon>
        <taxon>Pseudomonadota</taxon>
        <taxon>Betaproteobacteria</taxon>
        <taxon>Burkholderiales</taxon>
        <taxon>Alcaligenaceae</taxon>
        <taxon>Pusillimonas</taxon>
    </lineage>
</organism>
<dbReference type="GO" id="GO:1990077">
    <property type="term" value="C:primosome complex"/>
    <property type="evidence" value="ECO:0007669"/>
    <property type="project" value="UniProtKB-UniRule"/>
</dbReference>
<dbReference type="GO" id="GO:0006269">
    <property type="term" value="P:DNA replication, synthesis of primer"/>
    <property type="evidence" value="ECO:0007669"/>
    <property type="project" value="UniProtKB-KW"/>
</dbReference>